<sequence>MFSHIMVGTNDFDRAKAFYDTVLATLGAGPGMINVAATGHKRAFWMHNGGMFSISEPINDQPATASNGSTVGFACDSLEQVQAFHDAAVAAGGKSIEDPPGPRTGSMGTLNLGYVLDLDGHKLCMLHRAG</sequence>
<dbReference type="Pfam" id="PF00903">
    <property type="entry name" value="Glyoxalase"/>
    <property type="match status" value="1"/>
</dbReference>
<dbReference type="PATRIC" id="fig|1300349.4.peg.2205"/>
<evidence type="ECO:0000313" key="2">
    <source>
        <dbReference type="EMBL" id="OBV10251.1"/>
    </source>
</evidence>
<dbReference type="InterPro" id="IPR037523">
    <property type="entry name" value="VOC_core"/>
</dbReference>
<dbReference type="InterPro" id="IPR004360">
    <property type="entry name" value="Glyas_Fos-R_dOase_dom"/>
</dbReference>
<dbReference type="RefSeq" id="WP_068865007.1">
    <property type="nucleotide sequence ID" value="NZ_LZYB01000006.1"/>
</dbReference>
<protein>
    <submittedName>
        <fullName evidence="2">Lactoylglutathione lyase</fullName>
    </submittedName>
</protein>
<proteinExistence type="predicted"/>
<evidence type="ECO:0000313" key="3">
    <source>
        <dbReference type="Proteomes" id="UP000092484"/>
    </source>
</evidence>
<dbReference type="EMBL" id="LZYB01000006">
    <property type="protein sequence ID" value="OBV10251.1"/>
    <property type="molecule type" value="Genomic_DNA"/>
</dbReference>
<dbReference type="PANTHER" id="PTHR35006">
    <property type="entry name" value="GLYOXALASE FAMILY PROTEIN (AFU_ORTHOLOGUE AFUA_5G14830)"/>
    <property type="match status" value="1"/>
</dbReference>
<dbReference type="AlphaFoldDB" id="A0A1A7BES1"/>
<dbReference type="GO" id="GO:0016829">
    <property type="term" value="F:lyase activity"/>
    <property type="evidence" value="ECO:0007669"/>
    <property type="project" value="UniProtKB-KW"/>
</dbReference>
<keyword evidence="2" id="KW-0456">Lyase</keyword>
<dbReference type="Gene3D" id="3.10.180.10">
    <property type="entry name" value="2,3-Dihydroxybiphenyl 1,2-Dioxygenase, domain 1"/>
    <property type="match status" value="1"/>
</dbReference>
<name>A0A1A7BES1_9SPHN</name>
<dbReference type="CDD" id="cd07262">
    <property type="entry name" value="VOC_like"/>
    <property type="match status" value="1"/>
</dbReference>
<reference evidence="2 3" key="1">
    <citation type="submission" date="2016-06" db="EMBL/GenBank/DDBJ databases">
        <title>Genome sequence of Porphyrobacter dokdonensis DSW-74.</title>
        <authorList>
            <person name="Kim J.F."/>
            <person name="Song J.Y."/>
        </authorList>
    </citation>
    <scope>NUCLEOTIDE SEQUENCE [LARGE SCALE GENOMIC DNA]</scope>
    <source>
        <strain evidence="2 3">DSW-74</strain>
    </source>
</reference>
<feature type="domain" description="VOC" evidence="1">
    <location>
        <begin position="1"/>
        <end position="128"/>
    </location>
</feature>
<dbReference type="PROSITE" id="PS51819">
    <property type="entry name" value="VOC"/>
    <property type="match status" value="1"/>
</dbReference>
<comment type="caution">
    <text evidence="2">The sequence shown here is derived from an EMBL/GenBank/DDBJ whole genome shotgun (WGS) entry which is preliminary data.</text>
</comment>
<evidence type="ECO:0000259" key="1">
    <source>
        <dbReference type="PROSITE" id="PS51819"/>
    </source>
</evidence>
<dbReference type="SUPFAM" id="SSF54593">
    <property type="entry name" value="Glyoxalase/Bleomycin resistance protein/Dihydroxybiphenyl dioxygenase"/>
    <property type="match status" value="1"/>
</dbReference>
<keyword evidence="3" id="KW-1185">Reference proteome</keyword>
<dbReference type="PANTHER" id="PTHR35006:SF1">
    <property type="entry name" value="BLL2941 PROTEIN"/>
    <property type="match status" value="1"/>
</dbReference>
<dbReference type="Proteomes" id="UP000092484">
    <property type="component" value="Unassembled WGS sequence"/>
</dbReference>
<dbReference type="STRING" id="1300349.I603_2213"/>
<accession>A0A1A7BES1</accession>
<organism evidence="2 3">
    <name type="scientific">Erythrobacter dokdonensis DSW-74</name>
    <dbReference type="NCBI Taxonomy" id="1300349"/>
    <lineage>
        <taxon>Bacteria</taxon>
        <taxon>Pseudomonadati</taxon>
        <taxon>Pseudomonadota</taxon>
        <taxon>Alphaproteobacteria</taxon>
        <taxon>Sphingomonadales</taxon>
        <taxon>Erythrobacteraceae</taxon>
        <taxon>Erythrobacter/Porphyrobacter group</taxon>
        <taxon>Erythrobacter</taxon>
    </lineage>
</organism>
<dbReference type="InterPro" id="IPR029068">
    <property type="entry name" value="Glyas_Bleomycin-R_OHBP_Dase"/>
</dbReference>
<gene>
    <name evidence="2" type="ORF">I603_2213</name>
</gene>